<feature type="domain" description="KIX" evidence="2">
    <location>
        <begin position="31"/>
        <end position="111"/>
    </location>
</feature>
<comment type="caution">
    <text evidence="3">The sequence shown here is derived from an EMBL/GenBank/DDBJ whole genome shotgun (WGS) entry which is preliminary data.</text>
</comment>
<proteinExistence type="predicted"/>
<name>A0AA39HZ03_9BILA</name>
<protein>
    <recommendedName>
        <fullName evidence="2">KIX domain-containing protein</fullName>
    </recommendedName>
</protein>
<dbReference type="AlphaFoldDB" id="A0AA39HZ03"/>
<evidence type="ECO:0000313" key="4">
    <source>
        <dbReference type="Proteomes" id="UP001175271"/>
    </source>
</evidence>
<dbReference type="InterPro" id="IPR036529">
    <property type="entry name" value="KIX_dom_sf"/>
</dbReference>
<dbReference type="SUPFAM" id="SSF47040">
    <property type="entry name" value="Kix domain of CBP (creb binding protein)"/>
    <property type="match status" value="1"/>
</dbReference>
<dbReference type="Gene3D" id="1.10.246.20">
    <property type="entry name" value="Coactivator CBP, KIX domain"/>
    <property type="match status" value="1"/>
</dbReference>
<keyword evidence="1" id="KW-0539">Nucleus</keyword>
<dbReference type="GO" id="GO:0006355">
    <property type="term" value="P:regulation of DNA-templated transcription"/>
    <property type="evidence" value="ECO:0007669"/>
    <property type="project" value="InterPro"/>
</dbReference>
<accession>A0AA39HZ03</accession>
<dbReference type="PROSITE" id="PS50952">
    <property type="entry name" value="KIX"/>
    <property type="match status" value="1"/>
</dbReference>
<dbReference type="EMBL" id="JAUCMV010000003">
    <property type="protein sequence ID" value="KAK0413548.1"/>
    <property type="molecule type" value="Genomic_DNA"/>
</dbReference>
<dbReference type="GO" id="GO:0003712">
    <property type="term" value="F:transcription coregulator activity"/>
    <property type="evidence" value="ECO:0007669"/>
    <property type="project" value="InterPro"/>
</dbReference>
<evidence type="ECO:0000259" key="2">
    <source>
        <dbReference type="PROSITE" id="PS50952"/>
    </source>
</evidence>
<gene>
    <name evidence="3" type="ORF">QR680_006865</name>
</gene>
<evidence type="ECO:0000313" key="3">
    <source>
        <dbReference type="EMBL" id="KAK0413548.1"/>
    </source>
</evidence>
<evidence type="ECO:0000256" key="1">
    <source>
        <dbReference type="ARBA" id="ARBA00023242"/>
    </source>
</evidence>
<keyword evidence="4" id="KW-1185">Reference proteome</keyword>
<dbReference type="Proteomes" id="UP001175271">
    <property type="component" value="Unassembled WGS sequence"/>
</dbReference>
<dbReference type="Pfam" id="PF02172">
    <property type="entry name" value="KIX"/>
    <property type="match status" value="1"/>
</dbReference>
<organism evidence="3 4">
    <name type="scientific">Steinernema hermaphroditum</name>
    <dbReference type="NCBI Taxonomy" id="289476"/>
    <lineage>
        <taxon>Eukaryota</taxon>
        <taxon>Metazoa</taxon>
        <taxon>Ecdysozoa</taxon>
        <taxon>Nematoda</taxon>
        <taxon>Chromadorea</taxon>
        <taxon>Rhabditida</taxon>
        <taxon>Tylenchina</taxon>
        <taxon>Panagrolaimomorpha</taxon>
        <taxon>Strongyloidoidea</taxon>
        <taxon>Steinernematidae</taxon>
        <taxon>Steinernema</taxon>
    </lineage>
</organism>
<dbReference type="InterPro" id="IPR003101">
    <property type="entry name" value="KIX_dom"/>
</dbReference>
<sequence length="144" mass="16183">MGKFPIGNSSPDSDLLSMSRIRKAIAKHTATKQKCWRDSITFETRKDVMIKFAKAIFPPSDSNATTSTLPGRQHLEYARHMECKIFQTACDYDEYVKKIGQEISKVAGQWTEASVKPTDSPPSHQIPLFHRISNFAIINLIGPS</sequence>
<reference evidence="3" key="1">
    <citation type="submission" date="2023-06" db="EMBL/GenBank/DDBJ databases">
        <title>Genomic analysis of the entomopathogenic nematode Steinernema hermaphroditum.</title>
        <authorList>
            <person name="Schwarz E.M."/>
            <person name="Heppert J.K."/>
            <person name="Baniya A."/>
            <person name="Schwartz H.T."/>
            <person name="Tan C.-H."/>
            <person name="Antoshechkin I."/>
            <person name="Sternberg P.W."/>
            <person name="Goodrich-Blair H."/>
            <person name="Dillman A.R."/>
        </authorList>
    </citation>
    <scope>NUCLEOTIDE SEQUENCE</scope>
    <source>
        <strain evidence="3">PS9179</strain>
        <tissue evidence="3">Whole animal</tissue>
    </source>
</reference>